<keyword evidence="1" id="KW-0732">Signal</keyword>
<organism evidence="2 3">
    <name type="scientific">Flavobacterium macacae</name>
    <dbReference type="NCBI Taxonomy" id="2488993"/>
    <lineage>
        <taxon>Bacteria</taxon>
        <taxon>Pseudomonadati</taxon>
        <taxon>Bacteroidota</taxon>
        <taxon>Flavobacteriia</taxon>
        <taxon>Flavobacteriales</taxon>
        <taxon>Flavobacteriaceae</taxon>
        <taxon>Flavobacterium</taxon>
    </lineage>
</organism>
<accession>A0A3P3W7L0</accession>
<feature type="signal peptide" evidence="1">
    <location>
        <begin position="1"/>
        <end position="22"/>
    </location>
</feature>
<gene>
    <name evidence="2" type="ORF">EG849_11525</name>
</gene>
<dbReference type="EMBL" id="RQVR01000013">
    <property type="protein sequence ID" value="RRJ89946.1"/>
    <property type="molecule type" value="Genomic_DNA"/>
</dbReference>
<protein>
    <submittedName>
        <fullName evidence="2">Type 1 periplasmic binding fold superfamily protein</fullName>
    </submittedName>
</protein>
<dbReference type="RefSeq" id="WP_125013236.1">
    <property type="nucleotide sequence ID" value="NZ_RQVR01000013.1"/>
</dbReference>
<sequence>MKKIKFLSLSLVTALFFTSCSSDDSPAGAVNEDEVITTLTATLTGGGQVIILKSQDLDGAEGPLAPVVTVSGNLMANTTYTGNLDLLNEAASPAESITEEILEEAGDHQFFFTVSNSLGAFGYSLPNDENGNPVGVNFTFTTGATAGTGTLAIILRHQPNKSAAGVATGNIANAGGETDIQVSFPITVQ</sequence>
<evidence type="ECO:0000313" key="2">
    <source>
        <dbReference type="EMBL" id="RRJ89946.1"/>
    </source>
</evidence>
<dbReference type="OrthoDB" id="713689at2"/>
<keyword evidence="3" id="KW-1185">Reference proteome</keyword>
<proteinExistence type="predicted"/>
<comment type="caution">
    <text evidence="2">The sequence shown here is derived from an EMBL/GenBank/DDBJ whole genome shotgun (WGS) entry which is preliminary data.</text>
</comment>
<dbReference type="AlphaFoldDB" id="A0A3P3W7L0"/>
<evidence type="ECO:0000313" key="3">
    <source>
        <dbReference type="Proteomes" id="UP000271937"/>
    </source>
</evidence>
<reference evidence="2 3" key="1">
    <citation type="submission" date="2018-11" db="EMBL/GenBank/DDBJ databases">
        <title>Flavobacterium sp. nov., YIM 102600 draft genome.</title>
        <authorList>
            <person name="Li G."/>
            <person name="Jiang Y."/>
        </authorList>
    </citation>
    <scope>NUCLEOTIDE SEQUENCE [LARGE SCALE GENOMIC DNA]</scope>
    <source>
        <strain evidence="2 3">YIM 102600</strain>
    </source>
</reference>
<dbReference type="PROSITE" id="PS51257">
    <property type="entry name" value="PROKAR_LIPOPROTEIN"/>
    <property type="match status" value="1"/>
</dbReference>
<feature type="chain" id="PRO_5018216399" evidence="1">
    <location>
        <begin position="23"/>
        <end position="189"/>
    </location>
</feature>
<name>A0A3P3W7L0_9FLAO</name>
<dbReference type="Proteomes" id="UP000271937">
    <property type="component" value="Unassembled WGS sequence"/>
</dbReference>
<evidence type="ECO:0000256" key="1">
    <source>
        <dbReference type="SAM" id="SignalP"/>
    </source>
</evidence>